<comment type="caution">
    <text evidence="1">The sequence shown here is derived from an EMBL/GenBank/DDBJ whole genome shotgun (WGS) entry which is preliminary data.</text>
</comment>
<dbReference type="EMBL" id="SWLG01000001">
    <property type="protein sequence ID" value="TLS38844.1"/>
    <property type="molecule type" value="Genomic_DNA"/>
</dbReference>
<proteinExistence type="predicted"/>
<name>A0A5R9FE49_9BACL</name>
<reference evidence="1 2" key="1">
    <citation type="submission" date="2019-04" db="EMBL/GenBank/DDBJ databases">
        <title>Bacillus caeni sp. nov., a bacterium isolated from mangrove sediment.</title>
        <authorList>
            <person name="Huang H."/>
            <person name="Mo K."/>
            <person name="Hu Y."/>
        </authorList>
    </citation>
    <scope>NUCLEOTIDE SEQUENCE [LARGE SCALE GENOMIC DNA]</scope>
    <source>
        <strain evidence="1 2">HB172195</strain>
    </source>
</reference>
<evidence type="ECO:0000313" key="2">
    <source>
        <dbReference type="Proteomes" id="UP000308230"/>
    </source>
</evidence>
<sequence length="81" mass="9756">MLSFEHTWPYEKMMDDIYIQECPFCKEENVLTPMTKREFSEASEGIKTRLIMPCCHGKMTILNADSDYFWTEEPLRKQQKR</sequence>
<keyword evidence="2" id="KW-1185">Reference proteome</keyword>
<organism evidence="1 2">
    <name type="scientific">Exobacillus caeni</name>
    <dbReference type="NCBI Taxonomy" id="2574798"/>
    <lineage>
        <taxon>Bacteria</taxon>
        <taxon>Bacillati</taxon>
        <taxon>Bacillota</taxon>
        <taxon>Bacilli</taxon>
        <taxon>Bacillales</taxon>
        <taxon>Guptibacillaceae</taxon>
        <taxon>Exobacillus</taxon>
    </lineage>
</organism>
<evidence type="ECO:0000313" key="1">
    <source>
        <dbReference type="EMBL" id="TLS38844.1"/>
    </source>
</evidence>
<dbReference type="RefSeq" id="WP_138122090.1">
    <property type="nucleotide sequence ID" value="NZ_SWLG01000001.1"/>
</dbReference>
<dbReference type="Proteomes" id="UP000308230">
    <property type="component" value="Unassembled WGS sequence"/>
</dbReference>
<protein>
    <submittedName>
        <fullName evidence="1">Uncharacterized protein</fullName>
    </submittedName>
</protein>
<dbReference type="AlphaFoldDB" id="A0A5R9FE49"/>
<gene>
    <name evidence="1" type="ORF">FCL54_00565</name>
</gene>
<accession>A0A5R9FE49</accession>
<dbReference type="OrthoDB" id="2889126at2"/>